<dbReference type="SUPFAM" id="SSF56219">
    <property type="entry name" value="DNase I-like"/>
    <property type="match status" value="1"/>
</dbReference>
<dbReference type="EMBL" id="BMNA01000006">
    <property type="protein sequence ID" value="GGM09004.1"/>
    <property type="molecule type" value="Genomic_DNA"/>
</dbReference>
<reference evidence="12" key="2">
    <citation type="submission" date="2020-09" db="EMBL/GenBank/DDBJ databases">
        <authorList>
            <person name="Sun Q."/>
            <person name="Zhou Y."/>
        </authorList>
    </citation>
    <scope>NUCLEOTIDE SEQUENCE</scope>
    <source>
        <strain evidence="12">CGMCC 4.7308</strain>
    </source>
</reference>
<gene>
    <name evidence="12" type="ORF">GCM10011594_31130</name>
</gene>
<dbReference type="GO" id="GO:0004518">
    <property type="term" value="F:nuclease activity"/>
    <property type="evidence" value="ECO:0007669"/>
    <property type="project" value="UniProtKB-KW"/>
</dbReference>
<dbReference type="PANTHER" id="PTHR15822:SF4">
    <property type="entry name" value="TYROSYL-DNA PHOSPHODIESTERASE 2"/>
    <property type="match status" value="1"/>
</dbReference>
<reference evidence="12" key="1">
    <citation type="journal article" date="2014" name="Int. J. Syst. Evol. Microbiol.">
        <title>Complete genome sequence of Corynebacterium casei LMG S-19264T (=DSM 44701T), isolated from a smear-ripened cheese.</title>
        <authorList>
            <consortium name="US DOE Joint Genome Institute (JGI-PGF)"/>
            <person name="Walter F."/>
            <person name="Albersmeier A."/>
            <person name="Kalinowski J."/>
            <person name="Ruckert C."/>
        </authorList>
    </citation>
    <scope>NUCLEOTIDE SEQUENCE</scope>
    <source>
        <strain evidence="12">CGMCC 4.7308</strain>
    </source>
</reference>
<sequence length="347" mass="36335">MTEAPAGTARAAGAGRPARPGRAGRGAVARRVAVAAGWLAAAGMSVAAGARLWRSQSEPVLIGLQGTVIWSLLPAYPLAVAALVGRRRALAAVAGALCVAHAGWTLAAVGWHGDRPAPAGTVQVRLVTANVLLDNPSVPALADDLLAARPDVLLLQEVTPQILDRLAGTPLWQALPYRVTDPLPGFHGSAILSRWPVLSGGAFDVAGFPMTQADIRTPAGPVHVVDVHAQAPLSHEAAARWSAQFDRLARLPLPAGRPLVLAGDFNATLDHRPMQRLLAAGFRDAFAESGTGLGATWPEWSGPVPPLMRLDHVLVNDPVTVLSIRERTSPGSDHRRLEVELAVPVAR</sequence>
<evidence type="ECO:0000256" key="8">
    <source>
        <dbReference type="ARBA" id="ARBA00023204"/>
    </source>
</evidence>
<keyword evidence="7" id="KW-0460">Magnesium</keyword>
<feature type="transmembrane region" description="Helical" evidence="10">
    <location>
        <begin position="59"/>
        <end position="83"/>
    </location>
</feature>
<evidence type="ECO:0000256" key="5">
    <source>
        <dbReference type="ARBA" id="ARBA00022763"/>
    </source>
</evidence>
<proteinExistence type="predicted"/>
<dbReference type="GO" id="GO:0006281">
    <property type="term" value="P:DNA repair"/>
    <property type="evidence" value="ECO:0007669"/>
    <property type="project" value="UniProtKB-KW"/>
</dbReference>
<dbReference type="Proteomes" id="UP000655208">
    <property type="component" value="Unassembled WGS sequence"/>
</dbReference>
<evidence type="ECO:0000313" key="13">
    <source>
        <dbReference type="Proteomes" id="UP000655208"/>
    </source>
</evidence>
<dbReference type="PANTHER" id="PTHR15822">
    <property type="entry name" value="TRAF AND TNF RECEPTOR-ASSOCIATED PROTEIN"/>
    <property type="match status" value="1"/>
</dbReference>
<evidence type="ECO:0000256" key="7">
    <source>
        <dbReference type="ARBA" id="ARBA00022842"/>
    </source>
</evidence>
<dbReference type="InterPro" id="IPR051547">
    <property type="entry name" value="TDP2-like"/>
</dbReference>
<name>A0A917T5M3_9ACTN</name>
<evidence type="ECO:0000256" key="6">
    <source>
        <dbReference type="ARBA" id="ARBA00022801"/>
    </source>
</evidence>
<keyword evidence="6" id="KW-0378">Hydrolase</keyword>
<keyword evidence="10" id="KW-0472">Membrane</keyword>
<accession>A0A917T5M3</accession>
<dbReference type="InterPro" id="IPR036691">
    <property type="entry name" value="Endo/exonu/phosph_ase_sf"/>
</dbReference>
<evidence type="ECO:0000256" key="9">
    <source>
        <dbReference type="SAM" id="MobiDB-lite"/>
    </source>
</evidence>
<comment type="caution">
    <text evidence="12">The sequence shown here is derived from an EMBL/GenBank/DDBJ whole genome shotgun (WGS) entry which is preliminary data.</text>
</comment>
<dbReference type="AlphaFoldDB" id="A0A917T5M3"/>
<comment type="cofactor">
    <cofactor evidence="1">
        <name>Mn(2+)</name>
        <dbReference type="ChEBI" id="CHEBI:29035"/>
    </cofactor>
</comment>
<keyword evidence="3" id="KW-0540">Nuclease</keyword>
<evidence type="ECO:0000259" key="11">
    <source>
        <dbReference type="Pfam" id="PF03372"/>
    </source>
</evidence>
<evidence type="ECO:0000256" key="3">
    <source>
        <dbReference type="ARBA" id="ARBA00022722"/>
    </source>
</evidence>
<feature type="region of interest" description="Disordered" evidence="9">
    <location>
        <begin position="1"/>
        <end position="23"/>
    </location>
</feature>
<keyword evidence="13" id="KW-1185">Reference proteome</keyword>
<keyword evidence="8" id="KW-0234">DNA repair</keyword>
<organism evidence="12 13">
    <name type="scientific">Nakamurella endophytica</name>
    <dbReference type="NCBI Taxonomy" id="1748367"/>
    <lineage>
        <taxon>Bacteria</taxon>
        <taxon>Bacillati</taxon>
        <taxon>Actinomycetota</taxon>
        <taxon>Actinomycetes</taxon>
        <taxon>Nakamurellales</taxon>
        <taxon>Nakamurellaceae</taxon>
        <taxon>Nakamurella</taxon>
    </lineage>
</organism>
<feature type="transmembrane region" description="Helical" evidence="10">
    <location>
        <begin position="32"/>
        <end position="53"/>
    </location>
</feature>
<dbReference type="Pfam" id="PF03372">
    <property type="entry name" value="Exo_endo_phos"/>
    <property type="match status" value="1"/>
</dbReference>
<evidence type="ECO:0000256" key="10">
    <source>
        <dbReference type="SAM" id="Phobius"/>
    </source>
</evidence>
<evidence type="ECO:0000256" key="1">
    <source>
        <dbReference type="ARBA" id="ARBA00001936"/>
    </source>
</evidence>
<evidence type="ECO:0000256" key="4">
    <source>
        <dbReference type="ARBA" id="ARBA00022723"/>
    </source>
</evidence>
<keyword evidence="4" id="KW-0479">Metal-binding</keyword>
<keyword evidence="10" id="KW-1133">Transmembrane helix</keyword>
<feature type="transmembrane region" description="Helical" evidence="10">
    <location>
        <begin position="90"/>
        <end position="111"/>
    </location>
</feature>
<keyword evidence="10" id="KW-0812">Transmembrane</keyword>
<dbReference type="InterPro" id="IPR005135">
    <property type="entry name" value="Endo/exonuclease/phosphatase"/>
</dbReference>
<feature type="domain" description="Endonuclease/exonuclease/phosphatase" evidence="11">
    <location>
        <begin position="127"/>
        <end position="334"/>
    </location>
</feature>
<evidence type="ECO:0000256" key="2">
    <source>
        <dbReference type="ARBA" id="ARBA00001946"/>
    </source>
</evidence>
<protein>
    <recommendedName>
        <fullName evidence="11">Endonuclease/exonuclease/phosphatase domain-containing protein</fullName>
    </recommendedName>
</protein>
<dbReference type="GO" id="GO:0046872">
    <property type="term" value="F:metal ion binding"/>
    <property type="evidence" value="ECO:0007669"/>
    <property type="project" value="UniProtKB-KW"/>
</dbReference>
<comment type="cofactor">
    <cofactor evidence="2">
        <name>Mg(2+)</name>
        <dbReference type="ChEBI" id="CHEBI:18420"/>
    </cofactor>
</comment>
<evidence type="ECO:0000313" key="12">
    <source>
        <dbReference type="EMBL" id="GGM09004.1"/>
    </source>
</evidence>
<dbReference type="GO" id="GO:0016787">
    <property type="term" value="F:hydrolase activity"/>
    <property type="evidence" value="ECO:0007669"/>
    <property type="project" value="UniProtKB-KW"/>
</dbReference>
<dbReference type="Gene3D" id="3.60.10.10">
    <property type="entry name" value="Endonuclease/exonuclease/phosphatase"/>
    <property type="match status" value="1"/>
</dbReference>
<keyword evidence="5" id="KW-0227">DNA damage</keyword>